<name>A0ACB9MB48_9MYRT</name>
<organism evidence="1 2">
    <name type="scientific">Melastoma candidum</name>
    <dbReference type="NCBI Taxonomy" id="119954"/>
    <lineage>
        <taxon>Eukaryota</taxon>
        <taxon>Viridiplantae</taxon>
        <taxon>Streptophyta</taxon>
        <taxon>Embryophyta</taxon>
        <taxon>Tracheophyta</taxon>
        <taxon>Spermatophyta</taxon>
        <taxon>Magnoliopsida</taxon>
        <taxon>eudicotyledons</taxon>
        <taxon>Gunneridae</taxon>
        <taxon>Pentapetalae</taxon>
        <taxon>rosids</taxon>
        <taxon>malvids</taxon>
        <taxon>Myrtales</taxon>
        <taxon>Melastomataceae</taxon>
        <taxon>Melastomatoideae</taxon>
        <taxon>Melastomateae</taxon>
        <taxon>Melastoma</taxon>
    </lineage>
</organism>
<sequence length="778" mass="84863">MGRSAACFNFMACGGSEPKDDDGDDVGGQVEAPEVKSNGCGWSFRKRSTQHRVLNNSAVPESPVQNKEIPECIDANNKATSNLDTTEKVSVIPCDEEKPQLSVSAEAKEPESVVDAKSDIVEEEAAIVIIQATIRAFAAKKELLKLRKVVKMQAAVRGHLVRRLAVGTLRCVQAIVKMQALVRARYASRLLEGSNVEKTAYIECIDNNVLSKAKVKKNVKNQASTCYISIEKLLSNRFAKQLLESTPRTKPIQIKCEPSKFDSAWQWMERWMLASSTQQSPSAEAFSEENNNLENEEIEQNLSPHLTPAVLSQPTSSHEERNIVTTDTGSDVLASSVNDLRIGETPAVNEGIELLEAEKQVTSNDAADLDCSSSVKVDEVVEISNVEPNSLNVSDKSEVEIEQPRHSGKRAASDQIEIDAKKPSFGSRRITNAGFTAIQSKFEELSSAAISSGSVSPSYQENGVNLKVLEVPAEEVDRSASEIEEIHAKDNSASDALLAQIGDSKCGTELSISSTLDSPDRDKDVGRGVQMQVTDDKVCKPNCVEYQEDEVSKDLPEESADSITKSGDVVVAAESLRQEQEREEPSHDLDSAVTTEAIPKKDIPSPEASPRSHMTFPESQGTPASQASVNAKGNRAEKGVLSHKRKSLSAGKKSPANSNQESISSNSKEIPRDRKITRRHSLKQEDAEQEPKDSNSNSTGSVPHFMQATESALAKLNAHNSPRSSPDVHDRELNNKKRHSLPGPNGRQVSPHIQRSLSQAQRGGKVNGTKEPERKWVR</sequence>
<gene>
    <name evidence="1" type="ORF">MLD38_034386</name>
</gene>
<proteinExistence type="predicted"/>
<keyword evidence="2" id="KW-1185">Reference proteome</keyword>
<dbReference type="EMBL" id="CM042889">
    <property type="protein sequence ID" value="KAI4320955.1"/>
    <property type="molecule type" value="Genomic_DNA"/>
</dbReference>
<comment type="caution">
    <text evidence="1">The sequence shown here is derived from an EMBL/GenBank/DDBJ whole genome shotgun (WGS) entry which is preliminary data.</text>
</comment>
<dbReference type="Proteomes" id="UP001057402">
    <property type="component" value="Chromosome 10"/>
</dbReference>
<reference evidence="2" key="1">
    <citation type="journal article" date="2023" name="Front. Plant Sci.">
        <title>Chromosomal-level genome assembly of Melastoma candidum provides insights into trichome evolution.</title>
        <authorList>
            <person name="Zhong Y."/>
            <person name="Wu W."/>
            <person name="Sun C."/>
            <person name="Zou P."/>
            <person name="Liu Y."/>
            <person name="Dai S."/>
            <person name="Zhou R."/>
        </authorList>
    </citation>
    <scope>NUCLEOTIDE SEQUENCE [LARGE SCALE GENOMIC DNA]</scope>
</reference>
<accession>A0ACB9MB48</accession>
<protein>
    <submittedName>
        <fullName evidence="1">Uncharacterized protein</fullName>
    </submittedName>
</protein>
<evidence type="ECO:0000313" key="1">
    <source>
        <dbReference type="EMBL" id="KAI4320955.1"/>
    </source>
</evidence>
<evidence type="ECO:0000313" key="2">
    <source>
        <dbReference type="Proteomes" id="UP001057402"/>
    </source>
</evidence>